<dbReference type="AlphaFoldDB" id="A0A650GAX4"/>
<name>A0A650GAX4_RAPSA</name>
<reference evidence="1" key="1">
    <citation type="submission" date="2019-06" db="EMBL/GenBank/DDBJ databases">
        <title>Complete mitochondrial genome sequencing of NWB CMS and Normal type.</title>
        <authorList>
            <person name="Zhang L."/>
            <person name="Wang Q."/>
            <person name="Wang Y."/>
        </authorList>
    </citation>
    <scope>NUCLEOTIDE SEQUENCE</scope>
    <source>
        <strain evidence="1">YB-B</strain>
    </source>
</reference>
<protein>
    <submittedName>
        <fullName evidence="1">Uncharacterized protein</fullName>
    </submittedName>
</protein>
<sequence length="76" mass="8428">MVALCPLFLSVPPRKRRLSKKKKLAPLREPLLVKSSFGSLKTQKMNQKKGDLCNGLCHPNQLREVASVPSQAPTMS</sequence>
<evidence type="ECO:0000313" key="1">
    <source>
        <dbReference type="EMBL" id="QGW48624.1"/>
    </source>
</evidence>
<geneLocation type="mitochondrion" evidence="1"/>
<keyword evidence="1" id="KW-0496">Mitochondrion</keyword>
<accession>A0A650GAX4</accession>
<dbReference type="EMBL" id="MN056359">
    <property type="protein sequence ID" value="QGW48624.1"/>
    <property type="molecule type" value="Genomic_DNA"/>
</dbReference>
<organism evidence="1">
    <name type="scientific">Raphanus sativus</name>
    <name type="common">Radish</name>
    <name type="synonym">Raphanus raphanistrum var. sativus</name>
    <dbReference type="NCBI Taxonomy" id="3726"/>
    <lineage>
        <taxon>Eukaryota</taxon>
        <taxon>Viridiplantae</taxon>
        <taxon>Streptophyta</taxon>
        <taxon>Embryophyta</taxon>
        <taxon>Tracheophyta</taxon>
        <taxon>Spermatophyta</taxon>
        <taxon>Magnoliopsida</taxon>
        <taxon>eudicotyledons</taxon>
        <taxon>Gunneridae</taxon>
        <taxon>Pentapetalae</taxon>
        <taxon>rosids</taxon>
        <taxon>malvids</taxon>
        <taxon>Brassicales</taxon>
        <taxon>Brassicaceae</taxon>
        <taxon>Brassiceae</taxon>
        <taxon>Raphanus</taxon>
    </lineage>
</organism>
<proteinExistence type="predicted"/>
<gene>
    <name evidence="1" type="primary">orf76g</name>
</gene>